<accession>A0A835ZBZ6</accession>
<dbReference type="OrthoDB" id="565040at2759"/>
<dbReference type="Proteomes" id="UP000664859">
    <property type="component" value="Unassembled WGS sequence"/>
</dbReference>
<organism evidence="1 2">
    <name type="scientific">Tribonema minus</name>
    <dbReference type="NCBI Taxonomy" id="303371"/>
    <lineage>
        <taxon>Eukaryota</taxon>
        <taxon>Sar</taxon>
        <taxon>Stramenopiles</taxon>
        <taxon>Ochrophyta</taxon>
        <taxon>PX clade</taxon>
        <taxon>Xanthophyceae</taxon>
        <taxon>Tribonematales</taxon>
        <taxon>Tribonemataceae</taxon>
        <taxon>Tribonema</taxon>
    </lineage>
</organism>
<proteinExistence type="predicted"/>
<evidence type="ECO:0000313" key="2">
    <source>
        <dbReference type="Proteomes" id="UP000664859"/>
    </source>
</evidence>
<keyword evidence="2" id="KW-1185">Reference proteome</keyword>
<evidence type="ECO:0000313" key="1">
    <source>
        <dbReference type="EMBL" id="KAG5189614.1"/>
    </source>
</evidence>
<gene>
    <name evidence="1" type="ORF">JKP88DRAFT_256992</name>
</gene>
<sequence>MCVLMLSPRTTVKTEDIIGFGSLLSETSARHTFPQLHDFHFVRVHGYRRVMTHPASIFFQRGIAVAATKEFSSLSTEAHEGAHFVASVFQIDGLDLEAYVEREEEFDFMCADYTGLDDPSETGTGLMCARSTDAAYLARWGQSIMDERYGAYGITSVWDAWHPGSGILPCPVYLRHCMLAATAQGSRVLDSFLDETFLSDRVTTVRQHLHARPDIMETEPPAHLIGRYSG</sequence>
<dbReference type="EMBL" id="JAFCMP010000046">
    <property type="protein sequence ID" value="KAG5189614.1"/>
    <property type="molecule type" value="Genomic_DNA"/>
</dbReference>
<dbReference type="PANTHER" id="PTHR35748">
    <property type="entry name" value="OS05G0358400 PROTEIN"/>
    <property type="match status" value="1"/>
</dbReference>
<reference evidence="1" key="1">
    <citation type="submission" date="2021-02" db="EMBL/GenBank/DDBJ databases">
        <title>First Annotated Genome of the Yellow-green Alga Tribonema minus.</title>
        <authorList>
            <person name="Mahan K.M."/>
        </authorList>
    </citation>
    <scope>NUCLEOTIDE SEQUENCE</scope>
    <source>
        <strain evidence="1">UTEX B ZZ1240</strain>
    </source>
</reference>
<name>A0A835ZBZ6_9STRA</name>
<dbReference type="PANTHER" id="PTHR35748:SF1">
    <property type="entry name" value="OS05G0358400 PROTEIN"/>
    <property type="match status" value="1"/>
</dbReference>
<dbReference type="AlphaFoldDB" id="A0A835ZBZ6"/>
<protein>
    <submittedName>
        <fullName evidence="1">Uncharacterized protein</fullName>
    </submittedName>
</protein>
<comment type="caution">
    <text evidence="1">The sequence shown here is derived from an EMBL/GenBank/DDBJ whole genome shotgun (WGS) entry which is preliminary data.</text>
</comment>